<comment type="caution">
    <text evidence="3">The sequence shown here is derived from an EMBL/GenBank/DDBJ whole genome shotgun (WGS) entry which is preliminary data.</text>
</comment>
<dbReference type="PROSITE" id="PS51704">
    <property type="entry name" value="GP_PDE"/>
    <property type="match status" value="1"/>
</dbReference>
<name>A0ABQ3ID71_9BACT</name>
<keyword evidence="4" id="KW-1185">Reference proteome</keyword>
<dbReference type="InterPro" id="IPR030395">
    <property type="entry name" value="GP_PDE_dom"/>
</dbReference>
<dbReference type="Proteomes" id="UP000658258">
    <property type="component" value="Unassembled WGS sequence"/>
</dbReference>
<accession>A0ABQ3ID71</accession>
<keyword evidence="1" id="KW-0732">Signal</keyword>
<dbReference type="PANTHER" id="PTHR46211">
    <property type="entry name" value="GLYCEROPHOSPHORYL DIESTER PHOSPHODIESTERASE"/>
    <property type="match status" value="1"/>
</dbReference>
<feature type="chain" id="PRO_5047282021" evidence="1">
    <location>
        <begin position="22"/>
        <end position="292"/>
    </location>
</feature>
<protein>
    <submittedName>
        <fullName evidence="3">Glycerophosphoryl diester phosphodiesterase</fullName>
    </submittedName>
</protein>
<evidence type="ECO:0000259" key="2">
    <source>
        <dbReference type="PROSITE" id="PS51704"/>
    </source>
</evidence>
<feature type="domain" description="GP-PDE" evidence="2">
    <location>
        <begin position="24"/>
        <end position="292"/>
    </location>
</feature>
<dbReference type="InterPro" id="IPR017946">
    <property type="entry name" value="PLC-like_Pdiesterase_TIM-brl"/>
</dbReference>
<evidence type="ECO:0000313" key="4">
    <source>
        <dbReference type="Proteomes" id="UP000658258"/>
    </source>
</evidence>
<dbReference type="Gene3D" id="3.20.20.190">
    <property type="entry name" value="Phosphatidylinositol (PI) phosphodiesterase"/>
    <property type="match status" value="1"/>
</dbReference>
<feature type="signal peptide" evidence="1">
    <location>
        <begin position="1"/>
        <end position="21"/>
    </location>
</feature>
<proteinExistence type="predicted"/>
<dbReference type="EMBL" id="BNAG01000007">
    <property type="protein sequence ID" value="GHE76157.1"/>
    <property type="molecule type" value="Genomic_DNA"/>
</dbReference>
<evidence type="ECO:0000313" key="3">
    <source>
        <dbReference type="EMBL" id="GHE76157.1"/>
    </source>
</evidence>
<organism evidence="3 4">
    <name type="scientific">Roseivirga thermotolerans</name>
    <dbReference type="NCBI Taxonomy" id="1758176"/>
    <lineage>
        <taxon>Bacteria</taxon>
        <taxon>Pseudomonadati</taxon>
        <taxon>Bacteroidota</taxon>
        <taxon>Cytophagia</taxon>
        <taxon>Cytophagales</taxon>
        <taxon>Roseivirgaceae</taxon>
        <taxon>Roseivirga</taxon>
    </lineage>
</organism>
<reference evidence="4" key="1">
    <citation type="journal article" date="2019" name="Int. J. Syst. Evol. Microbiol.">
        <title>The Global Catalogue of Microorganisms (GCM) 10K type strain sequencing project: providing services to taxonomists for standard genome sequencing and annotation.</title>
        <authorList>
            <consortium name="The Broad Institute Genomics Platform"/>
            <consortium name="The Broad Institute Genome Sequencing Center for Infectious Disease"/>
            <person name="Wu L."/>
            <person name="Ma J."/>
        </authorList>
    </citation>
    <scope>NUCLEOTIDE SEQUENCE [LARGE SCALE GENOMIC DNA]</scope>
    <source>
        <strain evidence="4">CGMCC 1.15111</strain>
    </source>
</reference>
<dbReference type="CDD" id="cd08567">
    <property type="entry name" value="GDPD_SpGDE_like"/>
    <property type="match status" value="1"/>
</dbReference>
<dbReference type="Pfam" id="PF03009">
    <property type="entry name" value="GDPD"/>
    <property type="match status" value="1"/>
</dbReference>
<dbReference type="PROSITE" id="PS50007">
    <property type="entry name" value="PIPLC_X_DOMAIN"/>
    <property type="match status" value="1"/>
</dbReference>
<dbReference type="PANTHER" id="PTHR46211:SF14">
    <property type="entry name" value="GLYCEROPHOSPHODIESTER PHOSPHODIESTERASE"/>
    <property type="match status" value="1"/>
</dbReference>
<evidence type="ECO:0000256" key="1">
    <source>
        <dbReference type="SAM" id="SignalP"/>
    </source>
</evidence>
<dbReference type="RefSeq" id="WP_189631741.1">
    <property type="nucleotide sequence ID" value="NZ_BNAG01000007.1"/>
</dbReference>
<sequence>MFYKKTVFFLFSFFLAQSAFSQQLDIQGHRGARGLLPENTIPAFIRALEEGVTTLELDVVITKDKQVVISHEPYMSADICSKPNGEAVSKSEAHELNIYRMTYEEVASFDCGSRGNARFPQQEQMKVAKPLLREMIRTVENYLKKNNLPPVMYNIELKSSPKGDGISHPQVSEFADLVQQVIAQELPESRYTIQCFDFRVLKYYHEKYPRVTLVALVSNARRVEATVETLGFTPAIYSPNHTFLRKKDVELSHSLGMKVVPWTVNDRERMEKLVEWGVDGIITDYPDRAKGL</sequence>
<gene>
    <name evidence="3" type="primary">glpQ</name>
    <name evidence="3" type="ORF">GCM10011340_36310</name>
</gene>
<dbReference type="SUPFAM" id="SSF51695">
    <property type="entry name" value="PLC-like phosphodiesterases"/>
    <property type="match status" value="1"/>
</dbReference>